<evidence type="ECO:0000313" key="1">
    <source>
        <dbReference type="EMBL" id="CDW37036.1"/>
    </source>
</evidence>
<accession>A0A0K2UH77</accession>
<protein>
    <submittedName>
        <fullName evidence="1">Uncharacterized protein</fullName>
    </submittedName>
</protein>
<sequence>MSSTTFIMFYQKSYSKYGNWSPLSTSIKEADHLIMKMVSFRRPFKLWTFFKDQSKRLTERADFRYHTKE</sequence>
<name>A0A0K2UH77_LEPSM</name>
<reference evidence="1" key="1">
    <citation type="submission" date="2014-05" db="EMBL/GenBank/DDBJ databases">
        <authorList>
            <person name="Chronopoulou M."/>
        </authorList>
    </citation>
    <scope>NUCLEOTIDE SEQUENCE</scope>
    <source>
        <tissue evidence="1">Whole organism</tissue>
    </source>
</reference>
<organism evidence="1">
    <name type="scientific">Lepeophtheirus salmonis</name>
    <name type="common">Salmon louse</name>
    <name type="synonym">Caligus salmonis</name>
    <dbReference type="NCBI Taxonomy" id="72036"/>
    <lineage>
        <taxon>Eukaryota</taxon>
        <taxon>Metazoa</taxon>
        <taxon>Ecdysozoa</taxon>
        <taxon>Arthropoda</taxon>
        <taxon>Crustacea</taxon>
        <taxon>Multicrustacea</taxon>
        <taxon>Hexanauplia</taxon>
        <taxon>Copepoda</taxon>
        <taxon>Siphonostomatoida</taxon>
        <taxon>Caligidae</taxon>
        <taxon>Lepeophtheirus</taxon>
    </lineage>
</organism>
<dbReference type="EMBL" id="HACA01019675">
    <property type="protein sequence ID" value="CDW37036.1"/>
    <property type="molecule type" value="Transcribed_RNA"/>
</dbReference>
<dbReference type="AlphaFoldDB" id="A0A0K2UH77"/>
<proteinExistence type="predicted"/>